<name>A0ABV2LAQ4_9HYPH</name>
<dbReference type="EMBL" id="JBEPMM010000010">
    <property type="protein sequence ID" value="MET3693890.1"/>
    <property type="molecule type" value="Genomic_DNA"/>
</dbReference>
<evidence type="ECO:0000256" key="1">
    <source>
        <dbReference type="SAM" id="MobiDB-lite"/>
    </source>
</evidence>
<dbReference type="InterPro" id="IPR036365">
    <property type="entry name" value="PGBD-like_sf"/>
</dbReference>
<sequence>MRCRRRTLRLEAVLLSLALVGPAIGTPLTQTDTPAQTPSPVPVPAAGPEASAPADCLGEIARVAQVQGVPAAIAARLTDLPVDPEVVAATQNQAEFVKPIWAYLDANLTEARIAAGRAKLAEWAPTLAAIEARYGVDRHILVAFWGVESTYGSVLDDPGIVRPVLRSLATLACTPTPRAPYWRGELVAALQILAQDRPPAEPLTGSWAGAMGHTQFMPTVYQAYAVDFDGDGRRDIWTSVPDALASTANYLTAMGWRPGERWGSEARLNPGFDYALADETTERSFAAWRALGATPVQAPADDGAGAVLIVPAGARGPAFLLQPNFRMILRYNTALSYALTVAHLADRLRGAPAFERDWPRGDAMLSADALKGLQARLAELGFAPGAADGKPGPRTRAALRAFQAARGLVPDGYADPALVERIKAGP</sequence>
<organism evidence="5 6">
    <name type="scientific">Methylobacterium goesingense</name>
    <dbReference type="NCBI Taxonomy" id="243690"/>
    <lineage>
        <taxon>Bacteria</taxon>
        <taxon>Pseudomonadati</taxon>
        <taxon>Pseudomonadota</taxon>
        <taxon>Alphaproteobacteria</taxon>
        <taxon>Hyphomicrobiales</taxon>
        <taxon>Methylobacteriaceae</taxon>
        <taxon>Methylobacterium</taxon>
    </lineage>
</organism>
<dbReference type="Pfam" id="PF01471">
    <property type="entry name" value="PG_binding_1"/>
    <property type="match status" value="1"/>
</dbReference>
<protein>
    <submittedName>
        <fullName evidence="5">Lytic murein transglycosylase</fullName>
    </submittedName>
</protein>
<feature type="region of interest" description="Disordered" evidence="1">
    <location>
        <begin position="28"/>
        <end position="48"/>
    </location>
</feature>
<keyword evidence="2" id="KW-0732">Signal</keyword>
<comment type="caution">
    <text evidence="5">The sequence shown here is derived from an EMBL/GenBank/DDBJ whole genome shotgun (WGS) entry which is preliminary data.</text>
</comment>
<keyword evidence="6" id="KW-1185">Reference proteome</keyword>
<evidence type="ECO:0000259" key="4">
    <source>
        <dbReference type="Pfam" id="PF13406"/>
    </source>
</evidence>
<feature type="chain" id="PRO_5047065160" evidence="2">
    <location>
        <begin position="26"/>
        <end position="426"/>
    </location>
</feature>
<dbReference type="Proteomes" id="UP001549145">
    <property type="component" value="Unassembled WGS sequence"/>
</dbReference>
<dbReference type="InterPro" id="IPR011970">
    <property type="entry name" value="MltB_2"/>
</dbReference>
<evidence type="ECO:0000313" key="5">
    <source>
        <dbReference type="EMBL" id="MET3693890.1"/>
    </source>
</evidence>
<dbReference type="PANTHER" id="PTHR30163:SF8">
    <property type="entry name" value="LYTIC MUREIN TRANSGLYCOSYLASE"/>
    <property type="match status" value="1"/>
</dbReference>
<gene>
    <name evidence="5" type="ORF">ABID43_003444</name>
</gene>
<dbReference type="InterPro" id="IPR023346">
    <property type="entry name" value="Lysozyme-like_dom_sf"/>
</dbReference>
<dbReference type="PANTHER" id="PTHR30163">
    <property type="entry name" value="MEMBRANE-BOUND LYTIC MUREIN TRANSGLYCOSYLASE B"/>
    <property type="match status" value="1"/>
</dbReference>
<dbReference type="InterPro" id="IPR036366">
    <property type="entry name" value="PGBDSf"/>
</dbReference>
<accession>A0ABV2LAQ4</accession>
<dbReference type="CDD" id="cd13399">
    <property type="entry name" value="Slt35-like"/>
    <property type="match status" value="1"/>
</dbReference>
<dbReference type="InterPro" id="IPR031304">
    <property type="entry name" value="SLT_2"/>
</dbReference>
<feature type="signal peptide" evidence="2">
    <location>
        <begin position="1"/>
        <end position="25"/>
    </location>
</feature>
<dbReference type="NCBIfam" id="TIGR02283">
    <property type="entry name" value="MltB_2"/>
    <property type="match status" value="1"/>
</dbReference>
<dbReference type="Gene3D" id="1.10.101.10">
    <property type="entry name" value="PGBD-like superfamily/PGBD"/>
    <property type="match status" value="1"/>
</dbReference>
<dbReference type="Gene3D" id="1.10.8.350">
    <property type="entry name" value="Bacterial muramidase"/>
    <property type="match status" value="1"/>
</dbReference>
<evidence type="ECO:0000313" key="6">
    <source>
        <dbReference type="Proteomes" id="UP001549145"/>
    </source>
</evidence>
<dbReference type="Pfam" id="PF13406">
    <property type="entry name" value="SLT_2"/>
    <property type="match status" value="1"/>
</dbReference>
<dbReference type="InterPro" id="IPR002477">
    <property type="entry name" value="Peptidoglycan-bd-like"/>
</dbReference>
<evidence type="ECO:0000259" key="3">
    <source>
        <dbReference type="Pfam" id="PF01471"/>
    </source>
</evidence>
<dbReference type="RefSeq" id="WP_238279715.1">
    <property type="nucleotide sequence ID" value="NZ_BPQL01000065.1"/>
</dbReference>
<reference evidence="5 6" key="1">
    <citation type="submission" date="2024-06" db="EMBL/GenBank/DDBJ databases">
        <title>Genomic Encyclopedia of Type Strains, Phase IV (KMG-IV): sequencing the most valuable type-strain genomes for metagenomic binning, comparative biology and taxonomic classification.</title>
        <authorList>
            <person name="Goeker M."/>
        </authorList>
    </citation>
    <scope>NUCLEOTIDE SEQUENCE [LARGE SCALE GENOMIC DNA]</scope>
    <source>
        <strain evidence="5 6">DSM 21331</strain>
    </source>
</reference>
<dbReference type="Gene3D" id="1.10.530.10">
    <property type="match status" value="1"/>
</dbReference>
<evidence type="ECO:0000256" key="2">
    <source>
        <dbReference type="SAM" id="SignalP"/>
    </source>
</evidence>
<feature type="domain" description="Peptidoglycan binding-like" evidence="3">
    <location>
        <begin position="368"/>
        <end position="421"/>
    </location>
</feature>
<dbReference type="InterPro" id="IPR043426">
    <property type="entry name" value="MltB-like"/>
</dbReference>
<feature type="domain" description="Transglycosylase SLT" evidence="4">
    <location>
        <begin position="57"/>
        <end position="346"/>
    </location>
</feature>
<dbReference type="SUPFAM" id="SSF53955">
    <property type="entry name" value="Lysozyme-like"/>
    <property type="match status" value="1"/>
</dbReference>
<dbReference type="SUPFAM" id="SSF47090">
    <property type="entry name" value="PGBD-like"/>
    <property type="match status" value="1"/>
</dbReference>
<proteinExistence type="predicted"/>